<evidence type="ECO:0000313" key="2">
    <source>
        <dbReference type="Proteomes" id="UP000419743"/>
    </source>
</evidence>
<accession>A0A7M4DPM8</accession>
<keyword evidence="2" id="KW-1185">Reference proteome</keyword>
<dbReference type="AlphaFoldDB" id="A0A7M4DPM8"/>
<gene>
    <name evidence="1" type="ORF">HALOF300_04110</name>
</gene>
<protein>
    <submittedName>
        <fullName evidence="1">Uncharacterized protein</fullName>
    </submittedName>
</protein>
<proteinExistence type="predicted"/>
<sequence>MAPRVTDELSIPIEATDFPASSGLNGVNQLDVRWGDLIHASITVGKSKSDWFRFGSHSHAEILHRVAMLDAYYDIDKSKRLTTTPAHRHLDPTEKAVTSFYLGMALAKLYADKSLGIPWMMHIGRYGATWAVNYGASTSRPDLFGCNASGEWAVAEAKGRERVTTKLVTKMRKQKSAVASIQGVAPSYSYGSATKFPGAQLALRVVDPPVSHQAQEIPIDAGAWLLDYYGPIVDLLEDGNARFDGDAFIGVLPGAEFEIEVPGTIVEVVRSFRGFDLPRPGPRAAEEALAEEARRPLADQTQDDLRNVVTSIVEAARVFREFGAMGDGLVIGPRFS</sequence>
<reference evidence="1 2" key="1">
    <citation type="submission" date="2019-11" db="EMBL/GenBank/DDBJ databases">
        <authorList>
            <person name="Criscuolo A."/>
        </authorList>
    </citation>
    <scope>NUCLEOTIDE SEQUENCE [LARGE SCALE GENOMIC DNA]</scope>
    <source>
        <strain evidence="1">CIP111667</strain>
    </source>
</reference>
<dbReference type="RefSeq" id="WP_156742740.1">
    <property type="nucleotide sequence ID" value="NZ_CACRYJ010000059.1"/>
</dbReference>
<name>A0A7M4DPM8_9MICO</name>
<dbReference type="EMBL" id="CACRYJ010000059">
    <property type="protein sequence ID" value="VZO39422.1"/>
    <property type="molecule type" value="Genomic_DNA"/>
</dbReference>
<comment type="caution">
    <text evidence="1">The sequence shown here is derived from an EMBL/GenBank/DDBJ whole genome shotgun (WGS) entry which is preliminary data.</text>
</comment>
<dbReference type="Proteomes" id="UP000419743">
    <property type="component" value="Unassembled WGS sequence"/>
</dbReference>
<organism evidence="1 2">
    <name type="scientific">Occultella aeris</name>
    <dbReference type="NCBI Taxonomy" id="2761496"/>
    <lineage>
        <taxon>Bacteria</taxon>
        <taxon>Bacillati</taxon>
        <taxon>Actinomycetota</taxon>
        <taxon>Actinomycetes</taxon>
        <taxon>Micrococcales</taxon>
        <taxon>Ruaniaceae</taxon>
        <taxon>Occultella</taxon>
    </lineage>
</organism>
<evidence type="ECO:0000313" key="1">
    <source>
        <dbReference type="EMBL" id="VZO39422.1"/>
    </source>
</evidence>